<dbReference type="PROSITE" id="PS01180">
    <property type="entry name" value="CUB"/>
    <property type="match status" value="3"/>
</dbReference>
<keyword evidence="3" id="KW-0378">Hydrolase</keyword>
<organism evidence="9 10">
    <name type="scientific">Pleurodeles waltl</name>
    <name type="common">Iberian ribbed newt</name>
    <dbReference type="NCBI Taxonomy" id="8319"/>
    <lineage>
        <taxon>Eukaryota</taxon>
        <taxon>Metazoa</taxon>
        <taxon>Chordata</taxon>
        <taxon>Craniata</taxon>
        <taxon>Vertebrata</taxon>
        <taxon>Euteleostomi</taxon>
        <taxon>Amphibia</taxon>
        <taxon>Batrachia</taxon>
        <taxon>Caudata</taxon>
        <taxon>Salamandroidea</taxon>
        <taxon>Salamandridae</taxon>
        <taxon>Pleurodelinae</taxon>
        <taxon>Pleurodeles</taxon>
    </lineage>
</organism>
<dbReference type="InterPro" id="IPR000859">
    <property type="entry name" value="CUB_dom"/>
</dbReference>
<evidence type="ECO:0000256" key="7">
    <source>
        <dbReference type="SAM" id="SignalP"/>
    </source>
</evidence>
<evidence type="ECO:0000256" key="2">
    <source>
        <dbReference type="ARBA" id="ARBA00022737"/>
    </source>
</evidence>
<dbReference type="GO" id="GO:0008233">
    <property type="term" value="F:peptidase activity"/>
    <property type="evidence" value="ECO:0007669"/>
    <property type="project" value="UniProtKB-KW"/>
</dbReference>
<keyword evidence="1" id="KW-0645">Protease</keyword>
<dbReference type="GO" id="GO:0006508">
    <property type="term" value="P:proteolysis"/>
    <property type="evidence" value="ECO:0007669"/>
    <property type="project" value="UniProtKB-KW"/>
</dbReference>
<feature type="signal peptide" evidence="7">
    <location>
        <begin position="1"/>
        <end position="23"/>
    </location>
</feature>
<evidence type="ECO:0000256" key="3">
    <source>
        <dbReference type="ARBA" id="ARBA00022801"/>
    </source>
</evidence>
<dbReference type="Gene3D" id="2.60.120.290">
    <property type="entry name" value="Spermadhesin, CUB domain"/>
    <property type="match status" value="3"/>
</dbReference>
<comment type="caution">
    <text evidence="9">The sequence shown here is derived from an EMBL/GenBank/DDBJ whole genome shotgun (WGS) entry which is preliminary data.</text>
</comment>
<dbReference type="PROSITE" id="PS51257">
    <property type="entry name" value="PROKAR_LIPOPROTEIN"/>
    <property type="match status" value="1"/>
</dbReference>
<feature type="domain" description="CUB" evidence="8">
    <location>
        <begin position="258"/>
        <end position="374"/>
    </location>
</feature>
<comment type="caution">
    <text evidence="5">Lacks conserved residue(s) required for the propagation of feature annotation.</text>
</comment>
<keyword evidence="4" id="KW-1015">Disulfide bond</keyword>
<keyword evidence="2" id="KW-0677">Repeat</keyword>
<dbReference type="AlphaFoldDB" id="A0AAV7T1Q3"/>
<keyword evidence="7" id="KW-0732">Signal</keyword>
<dbReference type="InterPro" id="IPR035914">
    <property type="entry name" value="Sperma_CUB_dom_sf"/>
</dbReference>
<gene>
    <name evidence="9" type="ORF">NDU88_002187</name>
</gene>
<dbReference type="SMART" id="SM00042">
    <property type="entry name" value="CUB"/>
    <property type="match status" value="3"/>
</dbReference>
<keyword evidence="6" id="KW-0812">Transmembrane</keyword>
<evidence type="ECO:0000256" key="4">
    <source>
        <dbReference type="ARBA" id="ARBA00023157"/>
    </source>
</evidence>
<keyword evidence="6" id="KW-1133">Transmembrane helix</keyword>
<evidence type="ECO:0000256" key="1">
    <source>
        <dbReference type="ARBA" id="ARBA00022670"/>
    </source>
</evidence>
<protein>
    <recommendedName>
        <fullName evidence="8">CUB domain-containing protein</fullName>
    </recommendedName>
</protein>
<dbReference type="CDD" id="cd00041">
    <property type="entry name" value="CUB"/>
    <property type="match status" value="3"/>
</dbReference>
<dbReference type="FunFam" id="2.60.120.290:FF:000013">
    <property type="entry name" value="Membrane frizzled-related protein"/>
    <property type="match status" value="3"/>
</dbReference>
<feature type="domain" description="CUB" evidence="8">
    <location>
        <begin position="29"/>
        <end position="142"/>
    </location>
</feature>
<sequence length="537" mass="59616">MRNIPFQCIVAVTCACVLYLVHAKKGVKCGGVLSAPSGNFSSPNFPGLYPYDTDCMWLIVVPEGSSVLLTFHHFELEFHDACDFDYVKVYNGISEDEGNLLGKFCGTSLPPQFTSSWHVMSIIFHSDKHVASKGFSAVYRKDVCGGVLTGLSGVIASPDYPENYPNNAECQWIIRVTPFSVIKLVFTDFQMENNEECNFDYVAIFDGPSMEDRHIDHYCGTMKPPDVISSSNELMVMFKSDFNIGGRGFKAHFYSGECHEVYTAVKGNFSSPQYPNSYPNNINCHWAVQLPLGFRIKVFFMDLELEDRNSLTNKCDYDYLSVYDGSQESSLLLGTWCGTDKPAPFTSTGNNVLLVLNTDRNAASKGFSVSYIGVAPMNVSCTRTDFQIQLPRQSLPQLERNNIYLGNPGCIAQVAGSNYKIYSRFDTCNIGPQKRNNTTMIVSILYIDFSSDGQEDIHEYELQCEPKKKEALVNILSGFGPFKLDQHGENLATAPKDADALDASEWKGQDTSDVVFISICILAGILMLIAIVGLVLL</sequence>
<dbReference type="Proteomes" id="UP001066276">
    <property type="component" value="Chromosome 4_1"/>
</dbReference>
<keyword evidence="10" id="KW-1185">Reference proteome</keyword>
<feature type="transmembrane region" description="Helical" evidence="6">
    <location>
        <begin position="514"/>
        <end position="536"/>
    </location>
</feature>
<evidence type="ECO:0000256" key="5">
    <source>
        <dbReference type="PROSITE-ProRule" id="PRU00059"/>
    </source>
</evidence>
<evidence type="ECO:0000313" key="10">
    <source>
        <dbReference type="Proteomes" id="UP001066276"/>
    </source>
</evidence>
<dbReference type="PANTHER" id="PTHR24251">
    <property type="entry name" value="OVOCHYMASE-RELATED"/>
    <property type="match status" value="1"/>
</dbReference>
<evidence type="ECO:0000313" key="9">
    <source>
        <dbReference type="EMBL" id="KAJ1170309.1"/>
    </source>
</evidence>
<proteinExistence type="predicted"/>
<evidence type="ECO:0000259" key="8">
    <source>
        <dbReference type="PROSITE" id="PS01180"/>
    </source>
</evidence>
<keyword evidence="6" id="KW-0472">Membrane</keyword>
<dbReference type="PANTHER" id="PTHR24251:SF47">
    <property type="entry name" value="CUB DOMAIN-CONTAINING PROTEIN 2"/>
    <property type="match status" value="1"/>
</dbReference>
<reference evidence="9" key="1">
    <citation type="journal article" date="2022" name="bioRxiv">
        <title>Sequencing and chromosome-scale assembly of the giantPleurodeles waltlgenome.</title>
        <authorList>
            <person name="Brown T."/>
            <person name="Elewa A."/>
            <person name="Iarovenko S."/>
            <person name="Subramanian E."/>
            <person name="Araus A.J."/>
            <person name="Petzold A."/>
            <person name="Susuki M."/>
            <person name="Suzuki K.-i.T."/>
            <person name="Hayashi T."/>
            <person name="Toyoda A."/>
            <person name="Oliveira C."/>
            <person name="Osipova E."/>
            <person name="Leigh N.D."/>
            <person name="Simon A."/>
            <person name="Yun M.H."/>
        </authorList>
    </citation>
    <scope>NUCLEOTIDE SEQUENCE</scope>
    <source>
        <strain evidence="9">20211129_DDA</strain>
        <tissue evidence="9">Liver</tissue>
    </source>
</reference>
<evidence type="ECO:0000256" key="6">
    <source>
        <dbReference type="SAM" id="Phobius"/>
    </source>
</evidence>
<dbReference type="EMBL" id="JANPWB010000007">
    <property type="protein sequence ID" value="KAJ1170309.1"/>
    <property type="molecule type" value="Genomic_DNA"/>
</dbReference>
<name>A0AAV7T1Q3_PLEWA</name>
<dbReference type="SUPFAM" id="SSF49854">
    <property type="entry name" value="Spermadhesin, CUB domain"/>
    <property type="match status" value="3"/>
</dbReference>
<feature type="domain" description="CUB" evidence="8">
    <location>
        <begin position="144"/>
        <end position="256"/>
    </location>
</feature>
<accession>A0AAV7T1Q3</accession>
<dbReference type="Pfam" id="PF00431">
    <property type="entry name" value="CUB"/>
    <property type="match status" value="3"/>
</dbReference>
<feature type="chain" id="PRO_5043428899" description="CUB domain-containing protein" evidence="7">
    <location>
        <begin position="24"/>
        <end position="537"/>
    </location>
</feature>